<dbReference type="EMBL" id="FOVP01000003">
    <property type="protein sequence ID" value="SFN48222.1"/>
    <property type="molecule type" value="Genomic_DNA"/>
</dbReference>
<dbReference type="SMART" id="SM00100">
    <property type="entry name" value="cNMP"/>
    <property type="match status" value="1"/>
</dbReference>
<keyword evidence="1" id="KW-0805">Transcription regulation</keyword>
<evidence type="ECO:0000256" key="1">
    <source>
        <dbReference type="ARBA" id="ARBA00023015"/>
    </source>
</evidence>
<dbReference type="OrthoDB" id="190787at2"/>
<dbReference type="InterPro" id="IPR018490">
    <property type="entry name" value="cNMP-bd_dom_sf"/>
</dbReference>
<dbReference type="SMART" id="SM00419">
    <property type="entry name" value="HTH_CRP"/>
    <property type="match status" value="1"/>
</dbReference>
<dbReference type="Pfam" id="PF00027">
    <property type="entry name" value="cNMP_binding"/>
    <property type="match status" value="1"/>
</dbReference>
<dbReference type="PROSITE" id="PS50042">
    <property type="entry name" value="CNMP_BINDING_3"/>
    <property type="match status" value="1"/>
</dbReference>
<evidence type="ECO:0000256" key="2">
    <source>
        <dbReference type="ARBA" id="ARBA00023125"/>
    </source>
</evidence>
<dbReference type="GO" id="GO:0005829">
    <property type="term" value="C:cytosol"/>
    <property type="evidence" value="ECO:0007669"/>
    <property type="project" value="TreeGrafter"/>
</dbReference>
<feature type="domain" description="HTH crp-type" evidence="5">
    <location>
        <begin position="149"/>
        <end position="217"/>
    </location>
</feature>
<keyword evidence="2" id="KW-0238">DNA-binding</keyword>
<dbReference type="PANTHER" id="PTHR24567:SF74">
    <property type="entry name" value="HTH-TYPE TRANSCRIPTIONAL REGULATOR ARCR"/>
    <property type="match status" value="1"/>
</dbReference>
<evidence type="ECO:0000259" key="4">
    <source>
        <dbReference type="PROSITE" id="PS50042"/>
    </source>
</evidence>
<dbReference type="Gene3D" id="1.10.10.10">
    <property type="entry name" value="Winged helix-like DNA-binding domain superfamily/Winged helix DNA-binding domain"/>
    <property type="match status" value="1"/>
</dbReference>
<evidence type="ECO:0000313" key="7">
    <source>
        <dbReference type="Proteomes" id="UP000198599"/>
    </source>
</evidence>
<reference evidence="7" key="1">
    <citation type="submission" date="2016-10" db="EMBL/GenBank/DDBJ databases">
        <authorList>
            <person name="Varghese N."/>
            <person name="Submissions S."/>
        </authorList>
    </citation>
    <scope>NUCLEOTIDE SEQUENCE [LARGE SCALE GENOMIC DNA]</scope>
    <source>
        <strain evidence="7">DSM 28463</strain>
    </source>
</reference>
<keyword evidence="3" id="KW-0804">Transcription</keyword>
<dbReference type="RefSeq" id="WP_092834401.1">
    <property type="nucleotide sequence ID" value="NZ_FOVP01000003.1"/>
</dbReference>
<dbReference type="GO" id="GO:0003700">
    <property type="term" value="F:DNA-binding transcription factor activity"/>
    <property type="evidence" value="ECO:0007669"/>
    <property type="project" value="TreeGrafter"/>
</dbReference>
<feature type="domain" description="Cyclic nucleotide-binding" evidence="4">
    <location>
        <begin position="15"/>
        <end position="135"/>
    </location>
</feature>
<dbReference type="InterPro" id="IPR012318">
    <property type="entry name" value="HTH_CRP"/>
</dbReference>
<dbReference type="AlphaFoldDB" id="A0A1I4ZD44"/>
<sequence length="235" mass="26018">MDKAERHNIARDSLLLRSLPNAVADRLLSDATFREITRGETVFLHGERAQVIHVVLDGWVKLYRVSPNGNEAVVNVFTRGHSFGEAVAFRQQPYPVSAEAVSDCTLMLIAARSFISILEQNPELSLAVIASTFQHLHDLVAQVEQIKAQTGAQRVADFLLRLCNCQTGPCEVTLPYDKALIAGRLGMKPESLSRAFSKLKVAGVCVSRHHAKIEDIKLLQEYAEKDPADSWSKSL</sequence>
<protein>
    <submittedName>
        <fullName evidence="6">cAMP-binding domain of CRP or a regulatory subunit of cAMP-dependent protein kinases</fullName>
    </submittedName>
</protein>
<dbReference type="InterPro" id="IPR000595">
    <property type="entry name" value="cNMP-bd_dom"/>
</dbReference>
<dbReference type="CDD" id="cd00038">
    <property type="entry name" value="CAP_ED"/>
    <property type="match status" value="1"/>
</dbReference>
<dbReference type="STRING" id="1005928.SAMN04487859_103136"/>
<dbReference type="InterPro" id="IPR036390">
    <property type="entry name" value="WH_DNA-bd_sf"/>
</dbReference>
<gene>
    <name evidence="6" type="ORF">SAMN04487859_103136</name>
</gene>
<dbReference type="InterPro" id="IPR050397">
    <property type="entry name" value="Env_Response_Regulators"/>
</dbReference>
<dbReference type="PROSITE" id="PS51063">
    <property type="entry name" value="HTH_CRP_2"/>
    <property type="match status" value="1"/>
</dbReference>
<dbReference type="SUPFAM" id="SSF51206">
    <property type="entry name" value="cAMP-binding domain-like"/>
    <property type="match status" value="1"/>
</dbReference>
<keyword evidence="7" id="KW-1185">Reference proteome</keyword>
<dbReference type="SUPFAM" id="SSF46785">
    <property type="entry name" value="Winged helix' DNA-binding domain"/>
    <property type="match status" value="1"/>
</dbReference>
<keyword evidence="6" id="KW-0808">Transferase</keyword>
<name>A0A1I4ZD44_9RHOB</name>
<dbReference type="PANTHER" id="PTHR24567">
    <property type="entry name" value="CRP FAMILY TRANSCRIPTIONAL REGULATORY PROTEIN"/>
    <property type="match status" value="1"/>
</dbReference>
<organism evidence="6 7">
    <name type="scientific">Roseovarius lutimaris</name>
    <dbReference type="NCBI Taxonomy" id="1005928"/>
    <lineage>
        <taxon>Bacteria</taxon>
        <taxon>Pseudomonadati</taxon>
        <taxon>Pseudomonadota</taxon>
        <taxon>Alphaproteobacteria</taxon>
        <taxon>Rhodobacterales</taxon>
        <taxon>Roseobacteraceae</taxon>
        <taxon>Roseovarius</taxon>
    </lineage>
</organism>
<dbReference type="Proteomes" id="UP000198599">
    <property type="component" value="Unassembled WGS sequence"/>
</dbReference>
<dbReference type="InterPro" id="IPR036388">
    <property type="entry name" value="WH-like_DNA-bd_sf"/>
</dbReference>
<evidence type="ECO:0000313" key="6">
    <source>
        <dbReference type="EMBL" id="SFN48222.1"/>
    </source>
</evidence>
<dbReference type="Gene3D" id="2.60.120.10">
    <property type="entry name" value="Jelly Rolls"/>
    <property type="match status" value="1"/>
</dbReference>
<evidence type="ECO:0000256" key="3">
    <source>
        <dbReference type="ARBA" id="ARBA00023163"/>
    </source>
</evidence>
<keyword evidence="6" id="KW-0418">Kinase</keyword>
<evidence type="ECO:0000259" key="5">
    <source>
        <dbReference type="PROSITE" id="PS51063"/>
    </source>
</evidence>
<accession>A0A1I4ZD44</accession>
<proteinExistence type="predicted"/>
<dbReference type="Pfam" id="PF13545">
    <property type="entry name" value="HTH_Crp_2"/>
    <property type="match status" value="1"/>
</dbReference>
<dbReference type="GO" id="GO:0003677">
    <property type="term" value="F:DNA binding"/>
    <property type="evidence" value="ECO:0007669"/>
    <property type="project" value="UniProtKB-KW"/>
</dbReference>
<dbReference type="GO" id="GO:0016301">
    <property type="term" value="F:kinase activity"/>
    <property type="evidence" value="ECO:0007669"/>
    <property type="project" value="UniProtKB-KW"/>
</dbReference>
<dbReference type="InterPro" id="IPR014710">
    <property type="entry name" value="RmlC-like_jellyroll"/>
</dbReference>